<dbReference type="PANTHER" id="PTHR18895:SF74">
    <property type="entry name" value="MTRF1L RELEASE FACTOR GLUTAMINE METHYLTRANSFERASE"/>
    <property type="match status" value="1"/>
</dbReference>
<dbReference type="CDD" id="cd02440">
    <property type="entry name" value="AdoMet_MTases"/>
    <property type="match status" value="1"/>
</dbReference>
<dbReference type="Gene3D" id="3.40.50.150">
    <property type="entry name" value="Vaccinia Virus protein VP39"/>
    <property type="match status" value="1"/>
</dbReference>
<dbReference type="GO" id="GO:0032259">
    <property type="term" value="P:methylation"/>
    <property type="evidence" value="ECO:0007669"/>
    <property type="project" value="UniProtKB-KW"/>
</dbReference>
<dbReference type="GO" id="GO:0008168">
    <property type="term" value="F:methyltransferase activity"/>
    <property type="evidence" value="ECO:0007669"/>
    <property type="project" value="UniProtKB-KW"/>
</dbReference>
<dbReference type="OrthoDB" id="269872at2759"/>
<name>A0A6A7BI27_9PLEO</name>
<organism evidence="1 2">
    <name type="scientific">Plenodomus tracheiphilus IPT5</name>
    <dbReference type="NCBI Taxonomy" id="1408161"/>
    <lineage>
        <taxon>Eukaryota</taxon>
        <taxon>Fungi</taxon>
        <taxon>Dikarya</taxon>
        <taxon>Ascomycota</taxon>
        <taxon>Pezizomycotina</taxon>
        <taxon>Dothideomycetes</taxon>
        <taxon>Pleosporomycetidae</taxon>
        <taxon>Pleosporales</taxon>
        <taxon>Pleosporineae</taxon>
        <taxon>Leptosphaeriaceae</taxon>
        <taxon>Plenodomus</taxon>
    </lineage>
</organism>
<evidence type="ECO:0000313" key="1">
    <source>
        <dbReference type="EMBL" id="KAF2855044.1"/>
    </source>
</evidence>
<keyword evidence="1" id="KW-0808">Transferase</keyword>
<accession>A0A6A7BI27</accession>
<dbReference type="AlphaFoldDB" id="A0A6A7BI27"/>
<proteinExistence type="predicted"/>
<dbReference type="InterPro" id="IPR050320">
    <property type="entry name" value="N5-glutamine_MTase"/>
</dbReference>
<dbReference type="InterPro" id="IPR029063">
    <property type="entry name" value="SAM-dependent_MTases_sf"/>
</dbReference>
<dbReference type="GO" id="GO:0003676">
    <property type="term" value="F:nucleic acid binding"/>
    <property type="evidence" value="ECO:0007669"/>
    <property type="project" value="InterPro"/>
</dbReference>
<dbReference type="GO" id="GO:0005739">
    <property type="term" value="C:mitochondrion"/>
    <property type="evidence" value="ECO:0007669"/>
    <property type="project" value="TreeGrafter"/>
</dbReference>
<dbReference type="EMBL" id="MU006291">
    <property type="protein sequence ID" value="KAF2855044.1"/>
    <property type="molecule type" value="Genomic_DNA"/>
</dbReference>
<dbReference type="InterPro" id="IPR002052">
    <property type="entry name" value="DNA_methylase_N6_adenine_CS"/>
</dbReference>
<dbReference type="Gene3D" id="1.10.8.10">
    <property type="entry name" value="DNA helicase RuvA subunit, C-terminal domain"/>
    <property type="match status" value="1"/>
</dbReference>
<dbReference type="SUPFAM" id="SSF53335">
    <property type="entry name" value="S-adenosyl-L-methionine-dependent methyltransferases"/>
    <property type="match status" value="1"/>
</dbReference>
<evidence type="ECO:0000313" key="2">
    <source>
        <dbReference type="Proteomes" id="UP000799423"/>
    </source>
</evidence>
<protein>
    <submittedName>
        <fullName evidence="1">S-adenosyl-L-methionine-dependent methyltransferase</fullName>
    </submittedName>
</protein>
<gene>
    <name evidence="1" type="ORF">T440DRAFT_415087</name>
</gene>
<sequence>MPRVPTALLRKAYTIDPLLPALLAPCRDLQTARNELRWLREHVGAVAAARRARGGTLAKGAMLKQLVRERASGKPLQYLLGTEYFGDLEIRCRPGVLIPRADTAASVSRLVGLLRNAQKLPPELRVMDLCTGTGCIPLLFQHEFGKARDDIDVRALGVDISNTALALAYHNLKRTRKNEDFAGNGEISFLNADVLMNPFEPLTGGPLALKIAMNYEWLPPFWDIVISNPPYISPQAYWKTTTRSVRGFEPKLALVPPPVSQSKQTDDEQGDVFYPHLLNVAQDFEAKIVLLEVADLEQALRVARLAEKLDLFDGVEIWREQPDANPEEPLQQDGIDIVGTGNGRSVLCWRDVGTTWLNKPVGQPAKQGKEAYWKEFVWPKPSDA</sequence>
<dbReference type="PROSITE" id="PS00092">
    <property type="entry name" value="N6_MTASE"/>
    <property type="match status" value="1"/>
</dbReference>
<keyword evidence="2" id="KW-1185">Reference proteome</keyword>
<dbReference type="Proteomes" id="UP000799423">
    <property type="component" value="Unassembled WGS sequence"/>
</dbReference>
<keyword evidence="1" id="KW-0489">Methyltransferase</keyword>
<dbReference type="PANTHER" id="PTHR18895">
    <property type="entry name" value="HEMK METHYLTRANSFERASE"/>
    <property type="match status" value="1"/>
</dbReference>
<reference evidence="1" key="1">
    <citation type="submission" date="2020-01" db="EMBL/GenBank/DDBJ databases">
        <authorList>
            <consortium name="DOE Joint Genome Institute"/>
            <person name="Haridas S."/>
            <person name="Albert R."/>
            <person name="Binder M."/>
            <person name="Bloem J."/>
            <person name="Labutti K."/>
            <person name="Salamov A."/>
            <person name="Andreopoulos B."/>
            <person name="Baker S.E."/>
            <person name="Barry K."/>
            <person name="Bills G."/>
            <person name="Bluhm B.H."/>
            <person name="Cannon C."/>
            <person name="Castanera R."/>
            <person name="Culley D.E."/>
            <person name="Daum C."/>
            <person name="Ezra D."/>
            <person name="Gonzalez J.B."/>
            <person name="Henrissat B."/>
            <person name="Kuo A."/>
            <person name="Liang C."/>
            <person name="Lipzen A."/>
            <person name="Lutzoni F."/>
            <person name="Magnuson J."/>
            <person name="Mondo S."/>
            <person name="Nolan M."/>
            <person name="Ohm R."/>
            <person name="Pangilinan J."/>
            <person name="Park H.-J."/>
            <person name="Ramirez L."/>
            <person name="Alfaro M."/>
            <person name="Sun H."/>
            <person name="Tritt A."/>
            <person name="Yoshinaga Y."/>
            <person name="Zwiers L.-H."/>
            <person name="Turgeon B.G."/>
            <person name="Goodwin S.B."/>
            <person name="Spatafora J.W."/>
            <person name="Crous P.W."/>
            <person name="Grigoriev I.V."/>
        </authorList>
    </citation>
    <scope>NUCLEOTIDE SEQUENCE</scope>
    <source>
        <strain evidence="1">IPT5</strain>
    </source>
</reference>